<feature type="chain" id="PRO_5005808217" evidence="5">
    <location>
        <begin position="25"/>
        <end position="162"/>
    </location>
</feature>
<evidence type="ECO:0000256" key="4">
    <source>
        <dbReference type="PROSITE-ProRule" id="PRU00433"/>
    </source>
</evidence>
<evidence type="ECO:0000313" key="7">
    <source>
        <dbReference type="EMBL" id="CTQ51230.1"/>
    </source>
</evidence>
<evidence type="ECO:0000256" key="2">
    <source>
        <dbReference type="ARBA" id="ARBA00022723"/>
    </source>
</evidence>
<evidence type="ECO:0000256" key="3">
    <source>
        <dbReference type="ARBA" id="ARBA00023004"/>
    </source>
</evidence>
<organism evidence="7 8">
    <name type="scientific">Jannaschia donghaensis</name>
    <dbReference type="NCBI Taxonomy" id="420998"/>
    <lineage>
        <taxon>Bacteria</taxon>
        <taxon>Pseudomonadati</taxon>
        <taxon>Pseudomonadota</taxon>
        <taxon>Alphaproteobacteria</taxon>
        <taxon>Rhodobacterales</taxon>
        <taxon>Roseobacteraceae</taxon>
        <taxon>Jannaschia</taxon>
    </lineage>
</organism>
<dbReference type="GO" id="GO:0020037">
    <property type="term" value="F:heme binding"/>
    <property type="evidence" value="ECO:0007669"/>
    <property type="project" value="InterPro"/>
</dbReference>
<evidence type="ECO:0000256" key="5">
    <source>
        <dbReference type="SAM" id="SignalP"/>
    </source>
</evidence>
<keyword evidence="5" id="KW-0732">Signal</keyword>
<keyword evidence="2 4" id="KW-0479">Metal-binding</keyword>
<dbReference type="SUPFAM" id="SSF46626">
    <property type="entry name" value="Cytochrome c"/>
    <property type="match status" value="1"/>
</dbReference>
<dbReference type="GO" id="GO:0009055">
    <property type="term" value="F:electron transfer activity"/>
    <property type="evidence" value="ECO:0007669"/>
    <property type="project" value="InterPro"/>
</dbReference>
<dbReference type="InterPro" id="IPR009056">
    <property type="entry name" value="Cyt_c-like_dom"/>
</dbReference>
<protein>
    <submittedName>
        <fullName evidence="7">Cytochrome c</fullName>
    </submittedName>
</protein>
<dbReference type="Gene3D" id="1.10.760.10">
    <property type="entry name" value="Cytochrome c-like domain"/>
    <property type="match status" value="1"/>
</dbReference>
<dbReference type="PROSITE" id="PS51007">
    <property type="entry name" value="CYTC"/>
    <property type="match status" value="1"/>
</dbReference>
<evidence type="ECO:0000313" key="8">
    <source>
        <dbReference type="Proteomes" id="UP000049222"/>
    </source>
</evidence>
<dbReference type="Proteomes" id="UP000049222">
    <property type="component" value="Unassembled WGS sequence"/>
</dbReference>
<dbReference type="GO" id="GO:0046872">
    <property type="term" value="F:metal ion binding"/>
    <property type="evidence" value="ECO:0007669"/>
    <property type="project" value="UniProtKB-KW"/>
</dbReference>
<feature type="signal peptide" evidence="5">
    <location>
        <begin position="1"/>
        <end position="24"/>
    </location>
</feature>
<keyword evidence="3 4" id="KW-0408">Iron</keyword>
<evidence type="ECO:0000256" key="1">
    <source>
        <dbReference type="ARBA" id="ARBA00022617"/>
    </source>
</evidence>
<dbReference type="NCBIfam" id="TIGR04485">
    <property type="entry name" value="thiosulf_SoxX"/>
    <property type="match status" value="1"/>
</dbReference>
<keyword evidence="1 4" id="KW-0349">Heme</keyword>
<dbReference type="Pfam" id="PF00034">
    <property type="entry name" value="Cytochrom_C"/>
    <property type="match status" value="1"/>
</dbReference>
<dbReference type="InterPro" id="IPR030999">
    <property type="entry name" value="Thiosulf_SoxX"/>
</dbReference>
<dbReference type="AlphaFoldDB" id="A0A0M6YMR3"/>
<gene>
    <name evidence="7" type="ORF">JDO7802_03269</name>
</gene>
<accession>A0A0M6YMR3</accession>
<sequence length="162" mass="17123">MGGFMTRFAFGIVASVVCATAGLAAEVEPSDVQFDEYGAVDVSLSGAPGDAENGKLLMNKGSGNCIACHEITELEELGFHGEIGPMLDGVADRWTQADLRGIVANAKVMFDGTMMPSFYKTTGFIRPGDAYTGRAAEGDLDPLLTAQEVEDVVAYLMTLKES</sequence>
<dbReference type="STRING" id="420998.JDO7802_03269"/>
<keyword evidence="8" id="KW-1185">Reference proteome</keyword>
<dbReference type="EMBL" id="CXSU01000012">
    <property type="protein sequence ID" value="CTQ51230.1"/>
    <property type="molecule type" value="Genomic_DNA"/>
</dbReference>
<proteinExistence type="predicted"/>
<feature type="domain" description="Cytochrome c" evidence="6">
    <location>
        <begin position="49"/>
        <end position="160"/>
    </location>
</feature>
<evidence type="ECO:0000259" key="6">
    <source>
        <dbReference type="PROSITE" id="PS51007"/>
    </source>
</evidence>
<name>A0A0M6YMR3_9RHOB</name>
<reference evidence="7 8" key="1">
    <citation type="submission" date="2015-07" db="EMBL/GenBank/DDBJ databases">
        <authorList>
            <person name="Noorani M."/>
        </authorList>
    </citation>
    <scope>NUCLEOTIDE SEQUENCE [LARGE SCALE GENOMIC DNA]</scope>
    <source>
        <strain evidence="7 8">CECT 7802</strain>
    </source>
</reference>
<dbReference type="InterPro" id="IPR036909">
    <property type="entry name" value="Cyt_c-like_dom_sf"/>
</dbReference>